<dbReference type="EMBL" id="JAWXYG010000002">
    <property type="protein sequence ID" value="KAK4282159.1"/>
    <property type="molecule type" value="Genomic_DNA"/>
</dbReference>
<reference evidence="1" key="1">
    <citation type="submission" date="2023-10" db="EMBL/GenBank/DDBJ databases">
        <title>Chromosome-level genome of the transformable northern wattle, Acacia crassicarpa.</title>
        <authorList>
            <person name="Massaro I."/>
            <person name="Sinha N.R."/>
            <person name="Poethig S."/>
            <person name="Leichty A.R."/>
        </authorList>
    </citation>
    <scope>NUCLEOTIDE SEQUENCE</scope>
    <source>
        <strain evidence="1">Acra3RX</strain>
        <tissue evidence="1">Leaf</tissue>
    </source>
</reference>
<protein>
    <submittedName>
        <fullName evidence="1">Uncharacterized protein</fullName>
    </submittedName>
</protein>
<accession>A0AAE1N326</accession>
<comment type="caution">
    <text evidence="1">The sequence shown here is derived from an EMBL/GenBank/DDBJ whole genome shotgun (WGS) entry which is preliminary data.</text>
</comment>
<sequence length="74" mass="8516">MVSWLLPLKMHGNCMEYESCPKENPFVRIFDHFLSFSVQLIRNTKQDKSLLFNEFNASALKATGPSLFVLPIKP</sequence>
<evidence type="ECO:0000313" key="1">
    <source>
        <dbReference type="EMBL" id="KAK4282159.1"/>
    </source>
</evidence>
<gene>
    <name evidence="1" type="ORF">QN277_013569</name>
</gene>
<organism evidence="1 2">
    <name type="scientific">Acacia crassicarpa</name>
    <name type="common">northern wattle</name>
    <dbReference type="NCBI Taxonomy" id="499986"/>
    <lineage>
        <taxon>Eukaryota</taxon>
        <taxon>Viridiplantae</taxon>
        <taxon>Streptophyta</taxon>
        <taxon>Embryophyta</taxon>
        <taxon>Tracheophyta</taxon>
        <taxon>Spermatophyta</taxon>
        <taxon>Magnoliopsida</taxon>
        <taxon>eudicotyledons</taxon>
        <taxon>Gunneridae</taxon>
        <taxon>Pentapetalae</taxon>
        <taxon>rosids</taxon>
        <taxon>fabids</taxon>
        <taxon>Fabales</taxon>
        <taxon>Fabaceae</taxon>
        <taxon>Caesalpinioideae</taxon>
        <taxon>mimosoid clade</taxon>
        <taxon>Acacieae</taxon>
        <taxon>Acacia</taxon>
    </lineage>
</organism>
<name>A0AAE1N326_9FABA</name>
<dbReference type="AlphaFoldDB" id="A0AAE1N326"/>
<dbReference type="Proteomes" id="UP001293593">
    <property type="component" value="Unassembled WGS sequence"/>
</dbReference>
<evidence type="ECO:0000313" key="2">
    <source>
        <dbReference type="Proteomes" id="UP001293593"/>
    </source>
</evidence>
<proteinExistence type="predicted"/>
<keyword evidence="2" id="KW-1185">Reference proteome</keyword>